<dbReference type="Proteomes" id="UP000267535">
    <property type="component" value="Unassembled WGS sequence"/>
</dbReference>
<keyword evidence="2" id="KW-1003">Cell membrane</keyword>
<dbReference type="EMBL" id="RQXV01000011">
    <property type="protein sequence ID" value="RRC97578.1"/>
    <property type="molecule type" value="Genomic_DNA"/>
</dbReference>
<evidence type="ECO:0000256" key="5">
    <source>
        <dbReference type="ARBA" id="ARBA00023136"/>
    </source>
</evidence>
<sequence>MDLSNIGDLFGGLGLFLLGMQLMTSGLKRAAGNTLRKALEAATKSRLRGLISGTAITALVQSSTAVTVATIGFVNTGLLNLGQSVAVIYGCNIGTTMTGWLVATIGFKLKISAFALPMIGAGMAMRLIGGEKSYAHMGTALTGFGLFFIGLSFLKGTFTGLENSIPFEAIGQTGWGLALFVFVGFMLTVLIQSSSAAMAITLSMAATGAIPLAAAGALVIGANMGTTSTAALSVIGATSNAKRIACAHVFFNLITGFVGLLLLITLAGTINNSGWAQSFDLVILLALFHTIFNTAGVLIMWPITTPMVKFLKTLFRKAEEDQAKARYLDKNILETPPLAIDAMTRELSRVSRMTASLAKASLSAEVGERKQIRDQMNIINKIIVQIGSFNQKLAQQNLSEESSQILPSAMRVARYFNEMSRLSCLIVDYSTRFDKVNDSSTQKDIYELKKITNKIIDAATIDDEISVSSSDSRAVLKKLEKKYQKIKQHTLDAMIEGRLSPDEGTDLLDSLSHIHRLGQQAEKSSRYWSSLSPIEHRSPVSGTEESSGDSDSHQKHKSSKRENSKKEDSKRDDPDTKESLAID</sequence>
<dbReference type="OrthoDB" id="9763003at2"/>
<organism evidence="8 9">
    <name type="scientific">Amphritea balenae</name>
    <dbReference type="NCBI Taxonomy" id="452629"/>
    <lineage>
        <taxon>Bacteria</taxon>
        <taxon>Pseudomonadati</taxon>
        <taxon>Pseudomonadota</taxon>
        <taxon>Gammaproteobacteria</taxon>
        <taxon>Oceanospirillales</taxon>
        <taxon>Oceanospirillaceae</taxon>
        <taxon>Amphritea</taxon>
    </lineage>
</organism>
<evidence type="ECO:0000256" key="6">
    <source>
        <dbReference type="SAM" id="MobiDB-lite"/>
    </source>
</evidence>
<keyword evidence="3 7" id="KW-0812">Transmembrane</keyword>
<dbReference type="GO" id="GO:0005436">
    <property type="term" value="F:sodium:phosphate symporter activity"/>
    <property type="evidence" value="ECO:0007669"/>
    <property type="project" value="InterPro"/>
</dbReference>
<feature type="transmembrane region" description="Helical" evidence="7">
    <location>
        <begin position="282"/>
        <end position="303"/>
    </location>
</feature>
<feature type="region of interest" description="Disordered" evidence="6">
    <location>
        <begin position="525"/>
        <end position="583"/>
    </location>
</feature>
<evidence type="ECO:0000256" key="4">
    <source>
        <dbReference type="ARBA" id="ARBA00022989"/>
    </source>
</evidence>
<dbReference type="PANTHER" id="PTHR10010:SF46">
    <property type="entry name" value="SODIUM-DEPENDENT PHOSPHATE TRANSPORT PROTEIN 2B"/>
    <property type="match status" value="1"/>
</dbReference>
<feature type="transmembrane region" description="Helical" evidence="7">
    <location>
        <begin position="175"/>
        <end position="200"/>
    </location>
</feature>
<evidence type="ECO:0000256" key="3">
    <source>
        <dbReference type="ARBA" id="ARBA00022692"/>
    </source>
</evidence>
<evidence type="ECO:0000256" key="7">
    <source>
        <dbReference type="SAM" id="Phobius"/>
    </source>
</evidence>
<dbReference type="NCBIfam" id="NF037997">
    <property type="entry name" value="Na_Pi_symport"/>
    <property type="match status" value="1"/>
</dbReference>
<evidence type="ECO:0000313" key="8">
    <source>
        <dbReference type="EMBL" id="RRC97578.1"/>
    </source>
</evidence>
<feature type="transmembrane region" description="Helical" evidence="7">
    <location>
        <begin position="47"/>
        <end position="74"/>
    </location>
</feature>
<reference evidence="8 9" key="1">
    <citation type="submission" date="2018-11" db="EMBL/GenBank/DDBJ databases">
        <title>The draft genome sequence of Amphritea balenae JAMM 1525T.</title>
        <authorList>
            <person name="Fang Z."/>
            <person name="Zhang Y."/>
            <person name="Han X."/>
        </authorList>
    </citation>
    <scope>NUCLEOTIDE SEQUENCE [LARGE SCALE GENOMIC DNA]</scope>
    <source>
        <strain evidence="8 9">JAMM 1525</strain>
    </source>
</reference>
<dbReference type="PANTHER" id="PTHR10010">
    <property type="entry name" value="SOLUTE CARRIER FAMILY 34 SODIUM PHOSPHATE , MEMBER 2-RELATED"/>
    <property type="match status" value="1"/>
</dbReference>
<keyword evidence="9" id="KW-1185">Reference proteome</keyword>
<evidence type="ECO:0000313" key="9">
    <source>
        <dbReference type="Proteomes" id="UP000267535"/>
    </source>
</evidence>
<comment type="caution">
    <text evidence="8">The sequence shown here is derived from an EMBL/GenBank/DDBJ whole genome shotgun (WGS) entry which is preliminary data.</text>
</comment>
<feature type="transmembrane region" description="Helical" evidence="7">
    <location>
        <begin position="249"/>
        <end position="270"/>
    </location>
</feature>
<evidence type="ECO:0000256" key="2">
    <source>
        <dbReference type="ARBA" id="ARBA00022475"/>
    </source>
</evidence>
<dbReference type="GO" id="GO:0044341">
    <property type="term" value="P:sodium-dependent phosphate transport"/>
    <property type="evidence" value="ECO:0007669"/>
    <property type="project" value="InterPro"/>
</dbReference>
<name>A0A3P1SKA5_9GAMM</name>
<dbReference type="InterPro" id="IPR003841">
    <property type="entry name" value="Na/Pi_transpt"/>
</dbReference>
<dbReference type="Gene3D" id="1.20.58.220">
    <property type="entry name" value="Phosphate transport system protein phou homolog 2, domain 2"/>
    <property type="match status" value="1"/>
</dbReference>
<dbReference type="GO" id="GO:0005886">
    <property type="term" value="C:plasma membrane"/>
    <property type="evidence" value="ECO:0007669"/>
    <property type="project" value="UniProtKB-SubCell"/>
</dbReference>
<feature type="compositionally biased region" description="Basic and acidic residues" evidence="6">
    <location>
        <begin position="560"/>
        <end position="583"/>
    </location>
</feature>
<keyword evidence="5 7" id="KW-0472">Membrane</keyword>
<dbReference type="Pfam" id="PF02690">
    <property type="entry name" value="Na_Pi_cotrans"/>
    <property type="match status" value="2"/>
</dbReference>
<dbReference type="RefSeq" id="WP_124927418.1">
    <property type="nucleotide sequence ID" value="NZ_BMOH01000004.1"/>
</dbReference>
<feature type="transmembrane region" description="Helical" evidence="7">
    <location>
        <begin position="86"/>
        <end position="104"/>
    </location>
</feature>
<protein>
    <submittedName>
        <fullName evidence="8">Na/Pi cotransporter family protein</fullName>
    </submittedName>
</protein>
<keyword evidence="4 7" id="KW-1133">Transmembrane helix</keyword>
<proteinExistence type="predicted"/>
<feature type="transmembrane region" description="Helical" evidence="7">
    <location>
        <begin position="6"/>
        <end position="27"/>
    </location>
</feature>
<dbReference type="AlphaFoldDB" id="A0A3P1SKA5"/>
<comment type="subcellular location">
    <subcellularLocation>
        <location evidence="1">Cell membrane</location>
        <topology evidence="1">Multi-pass membrane protein</topology>
    </subcellularLocation>
</comment>
<feature type="transmembrane region" description="Helical" evidence="7">
    <location>
        <begin position="111"/>
        <end position="128"/>
    </location>
</feature>
<accession>A0A3P1SKA5</accession>
<evidence type="ECO:0000256" key="1">
    <source>
        <dbReference type="ARBA" id="ARBA00004651"/>
    </source>
</evidence>
<dbReference type="SUPFAM" id="SSF109755">
    <property type="entry name" value="PhoU-like"/>
    <property type="match status" value="1"/>
</dbReference>
<dbReference type="InterPro" id="IPR038078">
    <property type="entry name" value="PhoU-like_sf"/>
</dbReference>
<gene>
    <name evidence="8" type="ORF">EHS89_17240</name>
</gene>
<feature type="transmembrane region" description="Helical" evidence="7">
    <location>
        <begin position="134"/>
        <end position="154"/>
    </location>
</feature>